<organism evidence="1 3">
    <name type="scientific">Phytophthora nicotianae</name>
    <name type="common">Potato buckeye rot agent</name>
    <name type="synonym">Phytophthora parasitica</name>
    <dbReference type="NCBI Taxonomy" id="4792"/>
    <lineage>
        <taxon>Eukaryota</taxon>
        <taxon>Sar</taxon>
        <taxon>Stramenopiles</taxon>
        <taxon>Oomycota</taxon>
        <taxon>Peronosporomycetes</taxon>
        <taxon>Peronosporales</taxon>
        <taxon>Peronosporaceae</taxon>
        <taxon>Phytophthora</taxon>
    </lineage>
</organism>
<sequence length="68" mass="7579">MVTILATQLEPALFSCLLAATRPSIHEPNCILVFLRIVNERNNTIDWIIGTSIAMHIQQSSQSVHTGY</sequence>
<dbReference type="Proteomes" id="UP000053864">
    <property type="component" value="Unassembled WGS sequence"/>
</dbReference>
<evidence type="ECO:0000313" key="1">
    <source>
        <dbReference type="EMBL" id="ETL49021.1"/>
    </source>
</evidence>
<dbReference type="Proteomes" id="UP000054423">
    <property type="component" value="Unassembled WGS sequence"/>
</dbReference>
<reference evidence="1 3" key="2">
    <citation type="submission" date="2013-11" db="EMBL/GenBank/DDBJ databases">
        <title>The Genome Sequence of Phytophthora parasitica CJ05E6.</title>
        <authorList>
            <consortium name="The Broad Institute Genomics Platform"/>
            <person name="Russ C."/>
            <person name="Tyler B."/>
            <person name="Panabieres F."/>
            <person name="Shan W."/>
            <person name="Tripathy S."/>
            <person name="Grunwald N."/>
            <person name="Machado M."/>
            <person name="Johnson C.S."/>
            <person name="Arredondo F."/>
            <person name="Hong C."/>
            <person name="Coffey M."/>
            <person name="Young S.K."/>
            <person name="Zeng Q."/>
            <person name="Gargeya S."/>
            <person name="Fitzgerald M."/>
            <person name="Abouelleil A."/>
            <person name="Alvarado L."/>
            <person name="Chapman S.B."/>
            <person name="Gainer-Dewar J."/>
            <person name="Goldberg J."/>
            <person name="Griggs A."/>
            <person name="Gujja S."/>
            <person name="Hansen M."/>
            <person name="Howarth C."/>
            <person name="Imamovic A."/>
            <person name="Ireland A."/>
            <person name="Larimer J."/>
            <person name="McCowan C."/>
            <person name="Murphy C."/>
            <person name="Pearson M."/>
            <person name="Poon T.W."/>
            <person name="Priest M."/>
            <person name="Roberts A."/>
            <person name="Saif S."/>
            <person name="Shea T."/>
            <person name="Sykes S."/>
            <person name="Wortman J."/>
            <person name="Nusbaum C."/>
            <person name="Birren B."/>
        </authorList>
    </citation>
    <scope>NUCLEOTIDE SEQUENCE [LARGE SCALE GENOMIC DNA]</scope>
    <source>
        <strain evidence="1 3">CJ05E6</strain>
    </source>
</reference>
<name>W2JRM9_PHYNI</name>
<dbReference type="EMBL" id="KI670715">
    <property type="protein sequence ID" value="ETL49021.1"/>
    <property type="molecule type" value="Genomic_DNA"/>
</dbReference>
<evidence type="ECO:0000313" key="3">
    <source>
        <dbReference type="Proteomes" id="UP000053864"/>
    </source>
</evidence>
<gene>
    <name evidence="1" type="ORF">L916_01434</name>
    <name evidence="2" type="ORF">L917_01418</name>
</gene>
<dbReference type="AlphaFoldDB" id="W2JRM9"/>
<evidence type="ECO:0000313" key="2">
    <source>
        <dbReference type="EMBL" id="ETM02058.1"/>
    </source>
</evidence>
<reference evidence="2" key="1">
    <citation type="submission" date="2013-11" db="EMBL/GenBank/DDBJ databases">
        <title>The Genome Sequence of Phytophthora parasitica CHvinca01.</title>
        <authorList>
            <consortium name="The Broad Institute Genomics Platform"/>
            <person name="Russ C."/>
            <person name="Tyler B."/>
            <person name="Panabieres F."/>
            <person name="Shan W."/>
            <person name="Tripathy S."/>
            <person name="Grunwald N."/>
            <person name="Machado M."/>
            <person name="Johnson C.S."/>
            <person name="Arredondo F."/>
            <person name="Hong C."/>
            <person name="Coffey M."/>
            <person name="Young S.K."/>
            <person name="Zeng Q."/>
            <person name="Gargeya S."/>
            <person name="Fitzgerald M."/>
            <person name="Abouelleil A."/>
            <person name="Alvarado L."/>
            <person name="Chapman S.B."/>
            <person name="Gainer-Dewar J."/>
            <person name="Goldberg J."/>
            <person name="Griggs A."/>
            <person name="Gujja S."/>
            <person name="Hansen M."/>
            <person name="Howarth C."/>
            <person name="Imamovic A."/>
            <person name="Ireland A."/>
            <person name="Larimer J."/>
            <person name="McCowan C."/>
            <person name="Murphy C."/>
            <person name="Pearson M."/>
            <person name="Poon T.W."/>
            <person name="Priest M."/>
            <person name="Roberts A."/>
            <person name="Saif S."/>
            <person name="Shea T."/>
            <person name="Sykes S."/>
            <person name="Wortman J."/>
            <person name="Nusbaum C."/>
            <person name="Birren B."/>
        </authorList>
    </citation>
    <scope>NUCLEOTIDE SEQUENCE [LARGE SCALE GENOMIC DNA]</scope>
    <source>
        <strain evidence="2">CHvinca01</strain>
    </source>
</reference>
<protein>
    <submittedName>
        <fullName evidence="1">Uncharacterized protein</fullName>
    </submittedName>
</protein>
<proteinExistence type="predicted"/>
<dbReference type="EMBL" id="KI677505">
    <property type="protein sequence ID" value="ETM02058.1"/>
    <property type="molecule type" value="Genomic_DNA"/>
</dbReference>
<accession>W2JRM9</accession>